<sequence length="66" mass="6650">MSQSYTSSFSSDALPSSSTVGSLQGLVVSLVLPRLGPGPGPGLGSATSEMLVCYTKKSQPNASESD</sequence>
<reference evidence="1" key="3">
    <citation type="submission" date="2017-01" db="UniProtKB">
        <authorList>
            <consortium name="EnsemblFungi"/>
        </authorList>
    </citation>
    <scope>IDENTIFICATION</scope>
    <source>
        <strain evidence="1">PH-1 / ATCC MYA-4620 / FGSC 9075 / NRRL 31084</strain>
    </source>
</reference>
<proteinExistence type="predicted"/>
<reference evidence="1" key="1">
    <citation type="journal article" date="2007" name="Science">
        <title>The Fusarium graminearum genome reveals a link between localized polymorphism and pathogen specialization.</title>
        <authorList>
            <person name="Cuomo C.A."/>
            <person name="Gueldener U."/>
            <person name="Xu J.-R."/>
            <person name="Trail F."/>
            <person name="Turgeon B.G."/>
            <person name="Di Pietro A."/>
            <person name="Walton J.D."/>
            <person name="Ma L.-J."/>
            <person name="Baker S.E."/>
            <person name="Rep M."/>
            <person name="Adam G."/>
            <person name="Antoniw J."/>
            <person name="Baldwin T."/>
            <person name="Calvo S.E."/>
            <person name="Chang Y.-L."/>
            <person name="DeCaprio D."/>
            <person name="Gale L.R."/>
            <person name="Gnerre S."/>
            <person name="Goswami R.S."/>
            <person name="Hammond-Kosack K."/>
            <person name="Harris L.J."/>
            <person name="Hilburn K."/>
            <person name="Kennell J.C."/>
            <person name="Kroken S."/>
            <person name="Magnuson J.K."/>
            <person name="Mannhaupt G."/>
            <person name="Mauceli E.W."/>
            <person name="Mewes H.-W."/>
            <person name="Mitterbauer R."/>
            <person name="Muehlbauer G."/>
            <person name="Muensterkoetter M."/>
            <person name="Nelson D."/>
            <person name="O'Donnell K."/>
            <person name="Ouellet T."/>
            <person name="Qi W."/>
            <person name="Quesneville H."/>
            <person name="Roncero M.I.G."/>
            <person name="Seong K.-Y."/>
            <person name="Tetko I.V."/>
            <person name="Urban M."/>
            <person name="Waalwijk C."/>
            <person name="Ward T.J."/>
            <person name="Yao J."/>
            <person name="Birren B.W."/>
            <person name="Kistler H.C."/>
        </authorList>
    </citation>
    <scope>NUCLEOTIDE SEQUENCE [LARGE SCALE GENOMIC DNA]</scope>
    <source>
        <strain evidence="1">PH-1 / ATCC MYA-4620 / FGSC 9075 / NRRL 31084</strain>
    </source>
</reference>
<evidence type="ECO:0000313" key="1">
    <source>
        <dbReference type="EnsemblFungi" id="CEF85238"/>
    </source>
</evidence>
<accession>A0A0E0SFM5</accession>
<organism evidence="1">
    <name type="scientific">Gibberella zeae (strain ATCC MYA-4620 / CBS 123657 / FGSC 9075 / NRRL 31084 / PH-1)</name>
    <name type="common">Wheat head blight fungus</name>
    <name type="synonym">Fusarium graminearum</name>
    <dbReference type="NCBI Taxonomy" id="229533"/>
    <lineage>
        <taxon>Eukaryota</taxon>
        <taxon>Fungi</taxon>
        <taxon>Dikarya</taxon>
        <taxon>Ascomycota</taxon>
        <taxon>Pezizomycotina</taxon>
        <taxon>Sordariomycetes</taxon>
        <taxon>Hypocreomycetidae</taxon>
        <taxon>Hypocreales</taxon>
        <taxon>Nectriaceae</taxon>
        <taxon>Fusarium</taxon>
    </lineage>
</organism>
<dbReference type="EMBL" id="HG970335">
    <property type="status" value="NOT_ANNOTATED_CDS"/>
    <property type="molecule type" value="Genomic_DNA"/>
</dbReference>
<reference evidence="1" key="2">
    <citation type="journal article" date="2010" name="Nature">
        <title>Comparative genomics reveals mobile pathogenicity chromosomes in Fusarium.</title>
        <authorList>
            <person name="Ma L.J."/>
            <person name="van der Does H.C."/>
            <person name="Borkovich K.A."/>
            <person name="Coleman J.J."/>
            <person name="Daboussi M.J."/>
            <person name="Di Pietro A."/>
            <person name="Dufresne M."/>
            <person name="Freitag M."/>
            <person name="Grabherr M."/>
            <person name="Henrissat B."/>
            <person name="Houterman P.M."/>
            <person name="Kang S."/>
            <person name="Shim W.B."/>
            <person name="Woloshuk C."/>
            <person name="Xie X."/>
            <person name="Xu J.R."/>
            <person name="Antoniw J."/>
            <person name="Baker S.E."/>
            <person name="Bluhm B.H."/>
            <person name="Breakspear A."/>
            <person name="Brown D.W."/>
            <person name="Butchko R.A."/>
            <person name="Chapman S."/>
            <person name="Coulson R."/>
            <person name="Coutinho P.M."/>
            <person name="Danchin E.G."/>
            <person name="Diener A."/>
            <person name="Gale L.R."/>
            <person name="Gardiner D.M."/>
            <person name="Goff S."/>
            <person name="Hammond-Kosack K.E."/>
            <person name="Hilburn K."/>
            <person name="Hua-Van A."/>
            <person name="Jonkers W."/>
            <person name="Kazan K."/>
            <person name="Kodira C.D."/>
            <person name="Koehrsen M."/>
            <person name="Kumar L."/>
            <person name="Lee Y.H."/>
            <person name="Li L."/>
            <person name="Manners J.M."/>
            <person name="Miranda-Saavedra D."/>
            <person name="Mukherjee M."/>
            <person name="Park G."/>
            <person name="Park J."/>
            <person name="Park S.Y."/>
            <person name="Proctor R.H."/>
            <person name="Regev A."/>
            <person name="Ruiz-Roldan M.C."/>
            <person name="Sain D."/>
            <person name="Sakthikumar S."/>
            <person name="Sykes S."/>
            <person name="Schwartz D.C."/>
            <person name="Turgeon B.G."/>
            <person name="Wapinski I."/>
            <person name="Yoder O."/>
            <person name="Young S."/>
            <person name="Zeng Q."/>
            <person name="Zhou S."/>
            <person name="Galagan J."/>
            <person name="Cuomo C.A."/>
            <person name="Kistler H.C."/>
            <person name="Rep M."/>
        </authorList>
    </citation>
    <scope>GENOME REANNOTATION</scope>
    <source>
        <strain evidence="1">PH-1 / ATCC MYA-4620 / FGSC 9075 / NRRL 31084</strain>
    </source>
</reference>
<dbReference type="AlphaFoldDB" id="A0A0E0SFM5"/>
<protein>
    <submittedName>
        <fullName evidence="1">Uncharacterized protein</fullName>
    </submittedName>
</protein>
<name>A0A0E0SFM5_GIBZE</name>
<dbReference type="EnsemblFungi" id="CEF85238">
    <property type="protein sequence ID" value="CEF85238"/>
    <property type="gene ID" value="FGRRES_15377"/>
</dbReference>